<dbReference type="GeneID" id="36378623"/>
<reference evidence="3 4" key="1">
    <citation type="submission" date="2014-09" db="EMBL/GenBank/DDBJ databases">
        <authorList>
            <person name="Martin A.A."/>
        </authorList>
    </citation>
    <scope>NUCLEOTIDE SEQUENCE</scope>
    <source>
        <strain evidence="4">ED321</strain>
        <strain evidence="3">ED321 Heterogonic</strain>
    </source>
</reference>
<dbReference type="Proteomes" id="UP000035682">
    <property type="component" value="Unplaced"/>
</dbReference>
<evidence type="ECO:0000313" key="4">
    <source>
        <dbReference type="Proteomes" id="UP000035682"/>
    </source>
</evidence>
<keyword evidence="2" id="KW-1133">Transmembrane helix</keyword>
<organism evidence="3">
    <name type="scientific">Strongyloides ratti</name>
    <name type="common">Parasitic roundworm</name>
    <dbReference type="NCBI Taxonomy" id="34506"/>
    <lineage>
        <taxon>Eukaryota</taxon>
        <taxon>Metazoa</taxon>
        <taxon>Ecdysozoa</taxon>
        <taxon>Nematoda</taxon>
        <taxon>Chromadorea</taxon>
        <taxon>Rhabditida</taxon>
        <taxon>Tylenchina</taxon>
        <taxon>Panagrolaimomorpha</taxon>
        <taxon>Strongyloidoidea</taxon>
        <taxon>Strongyloididae</taxon>
        <taxon>Strongyloides</taxon>
    </lineage>
</organism>
<feature type="transmembrane region" description="Helical" evidence="2">
    <location>
        <begin position="243"/>
        <end position="273"/>
    </location>
</feature>
<dbReference type="OrthoDB" id="5812818at2759"/>
<keyword evidence="2" id="KW-0812">Transmembrane</keyword>
<keyword evidence="2" id="KW-0472">Membrane</keyword>
<evidence type="ECO:0000256" key="2">
    <source>
        <dbReference type="SAM" id="Phobius"/>
    </source>
</evidence>
<proteinExistence type="predicted"/>
<reference evidence="5" key="2">
    <citation type="submission" date="2020-12" db="UniProtKB">
        <authorList>
            <consortium name="WormBaseParasite"/>
        </authorList>
    </citation>
    <scope>IDENTIFICATION</scope>
</reference>
<accession>A0A090MXY8</accession>
<sequence length="343" mass="39619">MENNETSIKFSKDKHNIQTSSSTYYSPTFSDLAYVDLPSLSPKEEFDIKDVVYHDDTVNKKKSSTYNYVPPPLPEGSRLFEIYTIHQNQSPYYSTSSSTTKTIMENDSSLTSPSDSRKGRTSFNVPSIQQRQSMSLTIDPNRKSSFSEKQEMRKEEIVNELLNLIDRLINSRRLYLTFLDLFISIYAIVSSLIFMNSTPIIKEEIHYMYTLLLIYGWGKFLVSLTYIFSYLQTKTRITSSIGGGFQIIVGVLTIFFYILITLFTLIIGVIGFYKCLFLNNLIEYKNENDQYYTTPNAYRTTLCIFTLQICSVVVKCCCCKNEKKRKNNNGNNKKDINEINEDP</sequence>
<feature type="transmembrane region" description="Helical" evidence="2">
    <location>
        <begin position="174"/>
        <end position="195"/>
    </location>
</feature>
<evidence type="ECO:0000313" key="5">
    <source>
        <dbReference type="WBParaSite" id="SRAE_2000092900.1"/>
    </source>
</evidence>
<dbReference type="CTD" id="36378623"/>
<dbReference type="RefSeq" id="XP_024505459.1">
    <property type="nucleotide sequence ID" value="XM_024651821.1"/>
</dbReference>
<feature type="transmembrane region" description="Helical" evidence="2">
    <location>
        <begin position="207"/>
        <end position="231"/>
    </location>
</feature>
<feature type="compositionally biased region" description="Polar residues" evidence="1">
    <location>
        <begin position="103"/>
        <end position="114"/>
    </location>
</feature>
<dbReference type="WBParaSite" id="SRAE_2000092900.1">
    <property type="protein sequence ID" value="SRAE_2000092900.1"/>
    <property type="gene ID" value="WBGene00261129"/>
</dbReference>
<dbReference type="WormBase" id="SRAE_2000092900">
    <property type="protein sequence ID" value="SRP07969"/>
    <property type="gene ID" value="WBGene00261129"/>
</dbReference>
<name>A0A090MXY8_STRRB</name>
<gene>
    <name evidence="3 5 6" type="ORF">SRAE_2000092900</name>
</gene>
<dbReference type="EMBL" id="LN609529">
    <property type="protein sequence ID" value="CEF66259.1"/>
    <property type="molecule type" value="Genomic_DNA"/>
</dbReference>
<feature type="transmembrane region" description="Helical" evidence="2">
    <location>
        <begin position="297"/>
        <end position="318"/>
    </location>
</feature>
<evidence type="ECO:0000313" key="6">
    <source>
        <dbReference type="WormBase" id="SRAE_2000092900"/>
    </source>
</evidence>
<feature type="region of interest" description="Disordered" evidence="1">
    <location>
        <begin position="91"/>
        <end position="124"/>
    </location>
</feature>
<protein>
    <submittedName>
        <fullName evidence="3 5">Uncharacterized protein</fullName>
    </submittedName>
</protein>
<keyword evidence="4" id="KW-1185">Reference proteome</keyword>
<dbReference type="OMA" id="YRSALFI"/>
<evidence type="ECO:0000313" key="3">
    <source>
        <dbReference type="EMBL" id="CEF66259.1"/>
    </source>
</evidence>
<dbReference type="AlphaFoldDB" id="A0A090MXY8"/>
<evidence type="ECO:0000256" key="1">
    <source>
        <dbReference type="SAM" id="MobiDB-lite"/>
    </source>
</evidence>